<accession>A0A922HL41</accession>
<dbReference type="AlphaFoldDB" id="A0A922HL41"/>
<evidence type="ECO:0000313" key="1">
    <source>
        <dbReference type="EMBL" id="KAH9497109.1"/>
    </source>
</evidence>
<proteinExistence type="predicted"/>
<keyword evidence="2" id="KW-1185">Reference proteome</keyword>
<dbReference type="Proteomes" id="UP000790347">
    <property type="component" value="Unassembled WGS sequence"/>
</dbReference>
<dbReference type="EMBL" id="ASGP02000007">
    <property type="protein sequence ID" value="KAH9497109.1"/>
    <property type="molecule type" value="Genomic_DNA"/>
</dbReference>
<gene>
    <name evidence="1" type="ORF">DERF_013117</name>
</gene>
<comment type="caution">
    <text evidence="1">The sequence shown here is derived from an EMBL/GenBank/DDBJ whole genome shotgun (WGS) entry which is preliminary data.</text>
</comment>
<organism evidence="1 2">
    <name type="scientific">Dermatophagoides farinae</name>
    <name type="common">American house dust mite</name>
    <dbReference type="NCBI Taxonomy" id="6954"/>
    <lineage>
        <taxon>Eukaryota</taxon>
        <taxon>Metazoa</taxon>
        <taxon>Ecdysozoa</taxon>
        <taxon>Arthropoda</taxon>
        <taxon>Chelicerata</taxon>
        <taxon>Arachnida</taxon>
        <taxon>Acari</taxon>
        <taxon>Acariformes</taxon>
        <taxon>Sarcoptiformes</taxon>
        <taxon>Astigmata</taxon>
        <taxon>Psoroptidia</taxon>
        <taxon>Analgoidea</taxon>
        <taxon>Pyroglyphidae</taxon>
        <taxon>Dermatophagoidinae</taxon>
        <taxon>Dermatophagoides</taxon>
    </lineage>
</organism>
<evidence type="ECO:0000313" key="2">
    <source>
        <dbReference type="Proteomes" id="UP000790347"/>
    </source>
</evidence>
<name>A0A922HL41_DERFA</name>
<reference evidence="1" key="2">
    <citation type="journal article" date="2022" name="Res Sq">
        <title>Comparative Genomics Reveals Insights into the Divergent Evolution of Astigmatic Mites and Household Pest Adaptations.</title>
        <authorList>
            <person name="Xiong Q."/>
            <person name="Wan A.T.-Y."/>
            <person name="Liu X.-Y."/>
            <person name="Fung C.S.-H."/>
            <person name="Xiao X."/>
            <person name="Malainual N."/>
            <person name="Hou J."/>
            <person name="Wang L."/>
            <person name="Wang M."/>
            <person name="Yang K."/>
            <person name="Cui Y."/>
            <person name="Leung E."/>
            <person name="Nong W."/>
            <person name="Shin S.-K."/>
            <person name="Au S."/>
            <person name="Jeong K.Y."/>
            <person name="Chew F.T."/>
            <person name="Hui J."/>
            <person name="Leung T.F."/>
            <person name="Tungtrongchitr A."/>
            <person name="Zhong N."/>
            <person name="Liu Z."/>
            <person name="Tsui S."/>
        </authorList>
    </citation>
    <scope>NUCLEOTIDE SEQUENCE</scope>
    <source>
        <strain evidence="1">Derf</strain>
        <tissue evidence="1">Whole organism</tissue>
    </source>
</reference>
<reference evidence="1" key="1">
    <citation type="submission" date="2013-05" db="EMBL/GenBank/DDBJ databases">
        <authorList>
            <person name="Yim A.K.Y."/>
            <person name="Chan T.F."/>
            <person name="Ji K.M."/>
            <person name="Liu X.Y."/>
            <person name="Zhou J.W."/>
            <person name="Li R.Q."/>
            <person name="Yang K.Y."/>
            <person name="Li J."/>
            <person name="Li M."/>
            <person name="Law P.T.W."/>
            <person name="Wu Y.L."/>
            <person name="Cai Z.L."/>
            <person name="Qin H."/>
            <person name="Bao Y."/>
            <person name="Leung R.K.K."/>
            <person name="Ng P.K.S."/>
            <person name="Zou J."/>
            <person name="Zhong X.J."/>
            <person name="Ran P.X."/>
            <person name="Zhong N.S."/>
            <person name="Liu Z.G."/>
            <person name="Tsui S.K.W."/>
        </authorList>
    </citation>
    <scope>NUCLEOTIDE SEQUENCE</scope>
    <source>
        <strain evidence="1">Derf</strain>
        <tissue evidence="1">Whole organism</tissue>
    </source>
</reference>
<sequence length="120" mass="13623">MKKKLCQSYIPQNAFLWKRLLLLSWTNCSAAFKIRFVLKISRNGRLSFAALNAKLIHSASTQCKHLARVKLAVTHKQARSIKSIGGLSLENLILFRNSSSLHMSNSIKFQNQQQINTNPI</sequence>
<protein>
    <submittedName>
        <fullName evidence="1">Uncharacterized protein</fullName>
    </submittedName>
</protein>